<evidence type="ECO:0000313" key="1">
    <source>
        <dbReference type="EMBL" id="CAG8763721.1"/>
    </source>
</evidence>
<evidence type="ECO:0000313" key="2">
    <source>
        <dbReference type="Proteomes" id="UP000789508"/>
    </source>
</evidence>
<dbReference type="Proteomes" id="UP000789508">
    <property type="component" value="Unassembled WGS sequence"/>
</dbReference>
<feature type="non-terminal residue" evidence="1">
    <location>
        <position position="1"/>
    </location>
</feature>
<protein>
    <submittedName>
        <fullName evidence="1">5250_t:CDS:1</fullName>
    </submittedName>
</protein>
<comment type="caution">
    <text evidence="1">The sequence shown here is derived from an EMBL/GenBank/DDBJ whole genome shotgun (WGS) entry which is preliminary data.</text>
</comment>
<feature type="non-terminal residue" evidence="1">
    <location>
        <position position="148"/>
    </location>
</feature>
<dbReference type="AlphaFoldDB" id="A0A9N9J4T2"/>
<proteinExistence type="predicted"/>
<name>A0A9N9J4T2_9GLOM</name>
<accession>A0A9N9J4T2</accession>
<dbReference type="EMBL" id="CAJVPS010047887">
    <property type="protein sequence ID" value="CAG8763721.1"/>
    <property type="molecule type" value="Genomic_DNA"/>
</dbReference>
<organism evidence="1 2">
    <name type="scientific">Ambispora leptoticha</name>
    <dbReference type="NCBI Taxonomy" id="144679"/>
    <lineage>
        <taxon>Eukaryota</taxon>
        <taxon>Fungi</taxon>
        <taxon>Fungi incertae sedis</taxon>
        <taxon>Mucoromycota</taxon>
        <taxon>Glomeromycotina</taxon>
        <taxon>Glomeromycetes</taxon>
        <taxon>Archaeosporales</taxon>
        <taxon>Ambisporaceae</taxon>
        <taxon>Ambispora</taxon>
    </lineage>
</organism>
<reference evidence="1" key="1">
    <citation type="submission" date="2021-06" db="EMBL/GenBank/DDBJ databases">
        <authorList>
            <person name="Kallberg Y."/>
            <person name="Tangrot J."/>
            <person name="Rosling A."/>
        </authorList>
    </citation>
    <scope>NUCLEOTIDE SEQUENCE</scope>
    <source>
        <strain evidence="1">FL130A</strain>
    </source>
</reference>
<sequence length="148" mass="17614">IESQEETLLLGTDWFNKSRAKLDFDKSTLHVRYLGKQATINATHVSNGVIEQDFDEFTDEEEWIDELENDSEEIHEAFYTDECISEEDELYYNPWTDQNPAVYLTESLENRQEQEEILFEINKELPTDRQHQAKDLLQENKYIFAEKI</sequence>
<gene>
    <name evidence="1" type="ORF">ALEPTO_LOCUS13770</name>
</gene>
<dbReference type="OrthoDB" id="2449730at2759"/>
<keyword evidence="2" id="KW-1185">Reference proteome</keyword>